<protein>
    <recommendedName>
        <fullName evidence="2">ATP-grasp domain-containing protein</fullName>
    </recommendedName>
</protein>
<dbReference type="InterPro" id="IPR011761">
    <property type="entry name" value="ATP-grasp"/>
</dbReference>
<evidence type="ECO:0000259" key="2">
    <source>
        <dbReference type="PROSITE" id="PS50975"/>
    </source>
</evidence>
<organism evidence="3 4">
    <name type="scientific">Candidatus Beckwithbacteria bacterium RIFCSPHIGHO2_12_FULL_47_17</name>
    <dbReference type="NCBI Taxonomy" id="1797460"/>
    <lineage>
        <taxon>Bacteria</taxon>
        <taxon>Candidatus Beckwithiibacteriota</taxon>
    </lineage>
</organism>
<name>A0A1F5DP43_9BACT</name>
<dbReference type="GO" id="GO:0046872">
    <property type="term" value="F:metal ion binding"/>
    <property type="evidence" value="ECO:0007669"/>
    <property type="project" value="InterPro"/>
</dbReference>
<dbReference type="Proteomes" id="UP000176791">
    <property type="component" value="Unassembled WGS sequence"/>
</dbReference>
<accession>A0A1F5DP43</accession>
<evidence type="ECO:0000256" key="1">
    <source>
        <dbReference type="PROSITE-ProRule" id="PRU00409"/>
    </source>
</evidence>
<proteinExistence type="predicted"/>
<dbReference type="EMBL" id="MEZN01000006">
    <property type="protein sequence ID" value="OGD56892.1"/>
    <property type="molecule type" value="Genomic_DNA"/>
</dbReference>
<dbReference type="AlphaFoldDB" id="A0A1F5DP43"/>
<evidence type="ECO:0000313" key="4">
    <source>
        <dbReference type="Proteomes" id="UP000176791"/>
    </source>
</evidence>
<feature type="domain" description="ATP-grasp" evidence="2">
    <location>
        <begin position="167"/>
        <end position="381"/>
    </location>
</feature>
<comment type="caution">
    <text evidence="3">The sequence shown here is derived from an EMBL/GenBank/DDBJ whole genome shotgun (WGS) entry which is preliminary data.</text>
</comment>
<keyword evidence="1" id="KW-0547">Nucleotide-binding</keyword>
<dbReference type="SUPFAM" id="SSF56059">
    <property type="entry name" value="Glutathione synthetase ATP-binding domain-like"/>
    <property type="match status" value="1"/>
</dbReference>
<gene>
    <name evidence="3" type="ORF">A3E73_00645</name>
</gene>
<keyword evidence="1" id="KW-0067">ATP-binding</keyword>
<dbReference type="GO" id="GO:0005524">
    <property type="term" value="F:ATP binding"/>
    <property type="evidence" value="ECO:0007669"/>
    <property type="project" value="UniProtKB-UniRule"/>
</dbReference>
<evidence type="ECO:0000313" key="3">
    <source>
        <dbReference type="EMBL" id="OGD56892.1"/>
    </source>
</evidence>
<dbReference type="STRING" id="1797460.A3E73_00645"/>
<reference evidence="3 4" key="1">
    <citation type="journal article" date="2016" name="Nat. Commun.">
        <title>Thousands of microbial genomes shed light on interconnected biogeochemical processes in an aquifer system.</title>
        <authorList>
            <person name="Anantharaman K."/>
            <person name="Brown C.T."/>
            <person name="Hug L.A."/>
            <person name="Sharon I."/>
            <person name="Castelle C.J."/>
            <person name="Probst A.J."/>
            <person name="Thomas B.C."/>
            <person name="Singh A."/>
            <person name="Wilkins M.J."/>
            <person name="Karaoz U."/>
            <person name="Brodie E.L."/>
            <person name="Williams K.H."/>
            <person name="Hubbard S.S."/>
            <person name="Banfield J.F."/>
        </authorList>
    </citation>
    <scope>NUCLEOTIDE SEQUENCE [LARGE SCALE GENOMIC DNA]</scope>
</reference>
<dbReference type="PROSITE" id="PS50975">
    <property type="entry name" value="ATP_GRASP"/>
    <property type="match status" value="1"/>
</dbReference>
<sequence length="452" mass="50684">MDSLAIKPKNITVYVYNIVEDEWDFLNAYADSGHRLKDIEDSESTGEGFFLAAAAAAADFVYISPQPIAADFQTYARSLFNYKHGRIIVPKTRTHELCLDLIQDRNSWRRLIALALNYQQVTLLAYSATPQFYRLMKALEKAGIKFRTPETPSSESAWTVNFFGSKSGIRQMAGLAMPDGLICSGKLETSRIAAGKYIQNHGVVIKSNNGSSSNGLLIFRKNSLPDNFSACAAKLEAILSRESYWEKFPVVIEDLIDANLAIGGGFPSIEFKIKAGGRIEMLFHGVLAVTDKGEYYGMDVNESLLPKRLKTQMLTIGNRLAKQFAAAGYRGHFDIDMIAAKNGRLYVSESNTRNTGWTDIYKIVKKLVGNNWFNQVYVLNREYIRFTKNRRTNLNGLLTGLSSLLYSPQTKEGIIINSEAFLKSKYLYYTIIAPDKQSAYACQKKMMKLLGN</sequence>
<dbReference type="Gene3D" id="3.30.470.20">
    <property type="entry name" value="ATP-grasp fold, B domain"/>
    <property type="match status" value="1"/>
</dbReference>